<organism evidence="2">
    <name type="scientific">mine drainage metagenome</name>
    <dbReference type="NCBI Taxonomy" id="410659"/>
    <lineage>
        <taxon>unclassified sequences</taxon>
        <taxon>metagenomes</taxon>
        <taxon>ecological metagenomes</taxon>
    </lineage>
</organism>
<name>A0A1J5TM93_9ZZZZ</name>
<dbReference type="InterPro" id="IPR032710">
    <property type="entry name" value="NTF2-like_dom_sf"/>
</dbReference>
<evidence type="ECO:0000313" key="2">
    <source>
        <dbReference type="EMBL" id="OIR13126.1"/>
    </source>
</evidence>
<gene>
    <name evidence="2" type="ORF">GALL_55100</name>
</gene>
<dbReference type="Pfam" id="PF12680">
    <property type="entry name" value="SnoaL_2"/>
    <property type="match status" value="1"/>
</dbReference>
<dbReference type="SUPFAM" id="SSF54427">
    <property type="entry name" value="NTF2-like"/>
    <property type="match status" value="1"/>
</dbReference>
<dbReference type="AlphaFoldDB" id="A0A1J5TM93"/>
<dbReference type="EMBL" id="MLJW01000015">
    <property type="protein sequence ID" value="OIR13126.1"/>
    <property type="molecule type" value="Genomic_DNA"/>
</dbReference>
<protein>
    <submittedName>
        <fullName evidence="2">SnoaL-like domain protein</fullName>
    </submittedName>
</protein>
<reference evidence="2" key="1">
    <citation type="submission" date="2016-10" db="EMBL/GenBank/DDBJ databases">
        <title>Sequence of Gallionella enrichment culture.</title>
        <authorList>
            <person name="Poehlein A."/>
            <person name="Muehling M."/>
            <person name="Daniel R."/>
        </authorList>
    </citation>
    <scope>NUCLEOTIDE SEQUENCE</scope>
</reference>
<feature type="domain" description="SnoaL-like" evidence="1">
    <location>
        <begin position="7"/>
        <end position="96"/>
    </location>
</feature>
<proteinExistence type="predicted"/>
<comment type="caution">
    <text evidence="2">The sequence shown here is derived from an EMBL/GenBank/DDBJ whole genome shotgun (WGS) entry which is preliminary data.</text>
</comment>
<dbReference type="InterPro" id="IPR037401">
    <property type="entry name" value="SnoaL-like"/>
</dbReference>
<accession>A0A1J5TM93</accession>
<dbReference type="Gene3D" id="3.10.450.50">
    <property type="match status" value="1"/>
</dbReference>
<sequence>MTPKEIVQKWVVAFNEMAINEIMELYSDDAINHQVANPIVEGKDAIQKMFEQEFSQAKMICIIENIFEDGEWAILEWKDPVGLRGCGFFQIINDKIKFQRGYWDKLSFLKLHGLPIPEN</sequence>
<evidence type="ECO:0000259" key="1">
    <source>
        <dbReference type="Pfam" id="PF12680"/>
    </source>
</evidence>